<organism evidence="1">
    <name type="scientific">Siphoviridae sp. ctsxw88</name>
    <dbReference type="NCBI Taxonomy" id="2825701"/>
    <lineage>
        <taxon>Viruses</taxon>
        <taxon>Duplodnaviria</taxon>
        <taxon>Heunggongvirae</taxon>
        <taxon>Uroviricota</taxon>
        <taxon>Caudoviricetes</taxon>
    </lineage>
</organism>
<proteinExistence type="predicted"/>
<reference evidence="1" key="1">
    <citation type="journal article" date="2021" name="Proc. Natl. Acad. Sci. U.S.A.">
        <title>A Catalog of Tens of Thousands of Viruses from Human Metagenomes Reveals Hidden Associations with Chronic Diseases.</title>
        <authorList>
            <person name="Tisza M.J."/>
            <person name="Buck C.B."/>
        </authorList>
    </citation>
    <scope>NUCLEOTIDE SEQUENCE</scope>
    <source>
        <strain evidence="1">Ctsxw88</strain>
    </source>
</reference>
<protein>
    <submittedName>
        <fullName evidence="1">Head Tail Connector Protein</fullName>
    </submittedName>
</protein>
<name>A0A8S5PIM6_9CAUD</name>
<sequence>MYLTYEEYKTMGGALTVTDFNKYATEAEVKIDFYTFKRLTKDTVFTNRVKQCVFKLIELLNSYGTYYDKVTNMEKPILNSQSNDGVSVTYGGFAGYTSPNNMTVLKSQLDKNIKATIREYLAGEHNQSGQDLLYRGVCNNE</sequence>
<dbReference type="EMBL" id="BK015425">
    <property type="protein sequence ID" value="DAE06036.1"/>
    <property type="molecule type" value="Genomic_DNA"/>
</dbReference>
<evidence type="ECO:0000313" key="1">
    <source>
        <dbReference type="EMBL" id="DAE06036.1"/>
    </source>
</evidence>
<accession>A0A8S5PIM6</accession>